<protein>
    <recommendedName>
        <fullName evidence="7">Large ribosomal subunit protein mL51</fullName>
    </recommendedName>
    <alternativeName>
        <fullName evidence="8">39S ribosomal protein L51, mitochondrial</fullName>
    </alternativeName>
</protein>
<keyword evidence="5" id="KW-0496">Mitochondrion</keyword>
<dbReference type="Pfam" id="PF10244">
    <property type="entry name" value="MRP-L51"/>
    <property type="match status" value="1"/>
</dbReference>
<dbReference type="GeneID" id="117566157"/>
<dbReference type="AlphaFoldDB" id="A0A6P8XVB2"/>
<evidence type="ECO:0000256" key="1">
    <source>
        <dbReference type="ARBA" id="ARBA00004173"/>
    </source>
</evidence>
<gene>
    <name evidence="10" type="primary">LOC117566157</name>
</gene>
<evidence type="ECO:0000313" key="10">
    <source>
        <dbReference type="RefSeq" id="XP_034101537.2"/>
    </source>
</evidence>
<dbReference type="PANTHER" id="PTHR13409">
    <property type="entry name" value="MITOCHONDRIAL 39S RIBOSOMAL PROTEIN L51"/>
    <property type="match status" value="1"/>
</dbReference>
<comment type="subcellular location">
    <subcellularLocation>
        <location evidence="1">Mitochondrion</location>
    </subcellularLocation>
</comment>
<keyword evidence="6" id="KW-0687">Ribonucleoprotein</keyword>
<dbReference type="Proteomes" id="UP000515160">
    <property type="component" value="Chromosome 2L"/>
</dbReference>
<reference evidence="10" key="1">
    <citation type="submission" date="2025-08" db="UniProtKB">
        <authorList>
            <consortium name="RefSeq"/>
        </authorList>
    </citation>
    <scope>IDENTIFICATION</scope>
    <source>
        <strain evidence="10">15112-1751.03</strain>
        <tissue evidence="10">Whole Adult</tissue>
    </source>
</reference>
<dbReference type="GO" id="GO:0005762">
    <property type="term" value="C:mitochondrial large ribosomal subunit"/>
    <property type="evidence" value="ECO:0007669"/>
    <property type="project" value="TreeGrafter"/>
</dbReference>
<dbReference type="InterPro" id="IPR019373">
    <property type="entry name" value="Ribosomal_mL51"/>
</dbReference>
<evidence type="ECO:0000256" key="7">
    <source>
        <dbReference type="ARBA" id="ARBA00035182"/>
    </source>
</evidence>
<evidence type="ECO:0000256" key="4">
    <source>
        <dbReference type="ARBA" id="ARBA00022980"/>
    </source>
</evidence>
<evidence type="ECO:0000256" key="8">
    <source>
        <dbReference type="ARBA" id="ARBA00035419"/>
    </source>
</evidence>
<organism evidence="9 10">
    <name type="scientific">Drosophila albomicans</name>
    <name type="common">Fruit fly</name>
    <dbReference type="NCBI Taxonomy" id="7291"/>
    <lineage>
        <taxon>Eukaryota</taxon>
        <taxon>Metazoa</taxon>
        <taxon>Ecdysozoa</taxon>
        <taxon>Arthropoda</taxon>
        <taxon>Hexapoda</taxon>
        <taxon>Insecta</taxon>
        <taxon>Pterygota</taxon>
        <taxon>Neoptera</taxon>
        <taxon>Endopterygota</taxon>
        <taxon>Diptera</taxon>
        <taxon>Brachycera</taxon>
        <taxon>Muscomorpha</taxon>
        <taxon>Ephydroidea</taxon>
        <taxon>Drosophilidae</taxon>
        <taxon>Drosophila</taxon>
    </lineage>
</organism>
<dbReference type="PANTHER" id="PTHR13409:SF0">
    <property type="entry name" value="LARGE RIBOSOMAL SUBUNIT PROTEIN ML51"/>
    <property type="match status" value="1"/>
</dbReference>
<keyword evidence="3" id="KW-0809">Transit peptide</keyword>
<evidence type="ECO:0000256" key="2">
    <source>
        <dbReference type="ARBA" id="ARBA00010972"/>
    </source>
</evidence>
<dbReference type="RefSeq" id="XP_034101537.2">
    <property type="nucleotide sequence ID" value="XM_034245646.2"/>
</dbReference>
<dbReference type="OrthoDB" id="10059330at2759"/>
<sequence length="248" mass="29233">MLSVWLQLEIYHYCYGTSAYKPLFSSHQQLIIIFNFLSFSINNKTKYYCSSYILVFCALLSKAGDNNLLFVDHQQLFRKATMSWLTNTFQKLLIVGAKTLHLGSTTTVRQLSHAERRARGPTVRRYGYKDKIFQSGLLPHLDNGQKLPMPVYRPKNAWSEKRALFGQNDYIDILGNDRLHPTRVLYSVPSWLRGVSGNEYQVLLRKRRLMEKTKYPIARPTKWREMEKRILYLYKFLNRKTKTGYSKQ</sequence>
<evidence type="ECO:0000256" key="6">
    <source>
        <dbReference type="ARBA" id="ARBA00023274"/>
    </source>
</evidence>
<evidence type="ECO:0000256" key="5">
    <source>
        <dbReference type="ARBA" id="ARBA00023128"/>
    </source>
</evidence>
<comment type="similarity">
    <text evidence="2">Belongs to the mitochondrion-specific ribosomal protein mL51 family.</text>
</comment>
<dbReference type="GO" id="GO:0003735">
    <property type="term" value="F:structural constituent of ribosome"/>
    <property type="evidence" value="ECO:0007669"/>
    <property type="project" value="InterPro"/>
</dbReference>
<dbReference type="GO" id="GO:0006412">
    <property type="term" value="P:translation"/>
    <property type="evidence" value="ECO:0007669"/>
    <property type="project" value="TreeGrafter"/>
</dbReference>
<accession>A0A6P8XVB2</accession>
<dbReference type="CTD" id="51258"/>
<name>A0A6P8XVB2_DROAB</name>
<keyword evidence="9" id="KW-1185">Reference proteome</keyword>
<proteinExistence type="inferred from homology"/>
<evidence type="ECO:0000256" key="3">
    <source>
        <dbReference type="ARBA" id="ARBA00022946"/>
    </source>
</evidence>
<evidence type="ECO:0000313" key="9">
    <source>
        <dbReference type="Proteomes" id="UP000515160"/>
    </source>
</evidence>
<keyword evidence="4 10" id="KW-0689">Ribosomal protein</keyword>